<organism evidence="2 3">
    <name type="scientific">Roseateles oligotrophus</name>
    <dbReference type="NCBI Taxonomy" id="1769250"/>
    <lineage>
        <taxon>Bacteria</taxon>
        <taxon>Pseudomonadati</taxon>
        <taxon>Pseudomonadota</taxon>
        <taxon>Betaproteobacteria</taxon>
        <taxon>Burkholderiales</taxon>
        <taxon>Sphaerotilaceae</taxon>
        <taxon>Roseateles</taxon>
    </lineage>
</organism>
<gene>
    <name evidence="2" type="ORF">HNP55_001006</name>
</gene>
<dbReference type="Proteomes" id="UP000562027">
    <property type="component" value="Unassembled WGS sequence"/>
</dbReference>
<dbReference type="RefSeq" id="WP_184296849.1">
    <property type="nucleotide sequence ID" value="NZ_JACHLP010000002.1"/>
</dbReference>
<comment type="caution">
    <text evidence="2">The sequence shown here is derived from an EMBL/GenBank/DDBJ whole genome shotgun (WGS) entry which is preliminary data.</text>
</comment>
<dbReference type="EMBL" id="JACHLP010000002">
    <property type="protein sequence ID" value="MBB4842491.1"/>
    <property type="molecule type" value="Genomic_DNA"/>
</dbReference>
<protein>
    <submittedName>
        <fullName evidence="2">Uncharacterized protein</fullName>
    </submittedName>
</protein>
<name>A0A840L3V7_9BURK</name>
<dbReference type="AlphaFoldDB" id="A0A840L3V7"/>
<accession>A0A840L3V7</accession>
<sequence length="176" mass="18939">MNTRATLLAAKKGQAKRPITSMPKGRAAATDKAAAPTFPARRGYAPQLDSATVADLPFTQGGEFGEPLRRWAPAEVEDYGQAYLLGMEYAAHLMQFKKDNPGIACINMLGHIVADMDFKDKGAAKGCIVGFFVQIERAMLAAAQAVDVFKDLDAATAHLRPEHAPTKRGGKHDRAT</sequence>
<reference evidence="2 3" key="1">
    <citation type="submission" date="2020-08" db="EMBL/GenBank/DDBJ databases">
        <title>Functional genomics of gut bacteria from endangered species of beetles.</title>
        <authorList>
            <person name="Carlos-Shanley C."/>
        </authorList>
    </citation>
    <scope>NUCLEOTIDE SEQUENCE [LARGE SCALE GENOMIC DNA]</scope>
    <source>
        <strain evidence="2 3">S00239</strain>
    </source>
</reference>
<feature type="region of interest" description="Disordered" evidence="1">
    <location>
        <begin position="10"/>
        <end position="32"/>
    </location>
</feature>
<proteinExistence type="predicted"/>
<evidence type="ECO:0000256" key="1">
    <source>
        <dbReference type="SAM" id="MobiDB-lite"/>
    </source>
</evidence>
<evidence type="ECO:0000313" key="2">
    <source>
        <dbReference type="EMBL" id="MBB4842491.1"/>
    </source>
</evidence>
<keyword evidence="3" id="KW-1185">Reference proteome</keyword>
<evidence type="ECO:0000313" key="3">
    <source>
        <dbReference type="Proteomes" id="UP000562027"/>
    </source>
</evidence>